<organism evidence="9 11">
    <name type="scientific">Streptomyces nodosus</name>
    <dbReference type="NCBI Taxonomy" id="40318"/>
    <lineage>
        <taxon>Bacteria</taxon>
        <taxon>Bacillati</taxon>
        <taxon>Actinomycetota</taxon>
        <taxon>Actinomycetes</taxon>
        <taxon>Kitasatosporales</taxon>
        <taxon>Streptomycetaceae</taxon>
        <taxon>Streptomyces</taxon>
    </lineage>
</organism>
<dbReference type="STRING" id="40318.SNOD_02865"/>
<dbReference type="RefSeq" id="WP_043437339.1">
    <property type="nucleotide sequence ID" value="NZ_CP009313.1"/>
</dbReference>
<sequence length="276" mass="29587">MLTSRRQTVIGHAVLVVAAIAALYPFLSVVLLALSKPGTRQSGFTLPTSISFANFSHAWSRGLFSEALVSSLIVAAAVVVGTIVLAVLAGYAFAAFPFPLKGVLLGLLLVGLVMPYEATVIPLYYQLRAWHLTNTYWALILPQIGLSLPFAVFWMRTFFVSTPPALREAASVDGASRFRTLRSILLPMAVPAIGTLATLLFLFAWNEFLLALVLVPDDRSVQTAPLALSFFAGNRRNSDPGVTAAAAVIVALPVLISYIALQRRMISGMLAGAVKE</sequence>
<dbReference type="GO" id="GO:0005886">
    <property type="term" value="C:plasma membrane"/>
    <property type="evidence" value="ECO:0007669"/>
    <property type="project" value="UniProtKB-SubCell"/>
</dbReference>
<evidence type="ECO:0000256" key="1">
    <source>
        <dbReference type="ARBA" id="ARBA00004651"/>
    </source>
</evidence>
<comment type="similarity">
    <text evidence="7">Belongs to the binding-protein-dependent transport system permease family.</text>
</comment>
<evidence type="ECO:0000256" key="5">
    <source>
        <dbReference type="ARBA" id="ARBA00022989"/>
    </source>
</evidence>
<dbReference type="PROSITE" id="PS50928">
    <property type="entry name" value="ABC_TM1"/>
    <property type="match status" value="1"/>
</dbReference>
<evidence type="ECO:0000256" key="4">
    <source>
        <dbReference type="ARBA" id="ARBA00022692"/>
    </source>
</evidence>
<comment type="subcellular location">
    <subcellularLocation>
        <location evidence="1 7">Cell membrane</location>
        <topology evidence="1 7">Multi-pass membrane protein</topology>
    </subcellularLocation>
</comment>
<dbReference type="CDD" id="cd06261">
    <property type="entry name" value="TM_PBP2"/>
    <property type="match status" value="1"/>
</dbReference>
<dbReference type="PANTHER" id="PTHR43744">
    <property type="entry name" value="ABC TRANSPORTER PERMEASE PROTEIN MG189-RELATED-RELATED"/>
    <property type="match status" value="1"/>
</dbReference>
<keyword evidence="2 7" id="KW-0813">Transport</keyword>
<dbReference type="SUPFAM" id="SSF161098">
    <property type="entry name" value="MetI-like"/>
    <property type="match status" value="1"/>
</dbReference>
<evidence type="ECO:0000313" key="12">
    <source>
        <dbReference type="Proteomes" id="UP000325763"/>
    </source>
</evidence>
<dbReference type="KEGG" id="snq:CP978_03260"/>
<feature type="domain" description="ABC transmembrane type-1" evidence="8">
    <location>
        <begin position="68"/>
        <end position="261"/>
    </location>
</feature>
<protein>
    <submittedName>
        <fullName evidence="10">Carbohydrate ABC transporter permease</fullName>
    </submittedName>
</protein>
<feature type="transmembrane region" description="Helical" evidence="7">
    <location>
        <begin position="241"/>
        <end position="261"/>
    </location>
</feature>
<proteinExistence type="inferred from homology"/>
<feature type="transmembrane region" description="Helical" evidence="7">
    <location>
        <begin position="136"/>
        <end position="155"/>
    </location>
</feature>
<evidence type="ECO:0000256" key="7">
    <source>
        <dbReference type="RuleBase" id="RU363032"/>
    </source>
</evidence>
<keyword evidence="6 7" id="KW-0472">Membrane</keyword>
<keyword evidence="5 7" id="KW-1133">Transmembrane helix</keyword>
<evidence type="ECO:0000313" key="11">
    <source>
        <dbReference type="Proteomes" id="UP000031526"/>
    </source>
</evidence>
<dbReference type="AlphaFoldDB" id="A0A0B5D7I0"/>
<dbReference type="EMBL" id="CP023747">
    <property type="protein sequence ID" value="QEV37687.1"/>
    <property type="molecule type" value="Genomic_DNA"/>
</dbReference>
<dbReference type="Gene3D" id="1.10.3720.10">
    <property type="entry name" value="MetI-like"/>
    <property type="match status" value="1"/>
</dbReference>
<dbReference type="Proteomes" id="UP000031526">
    <property type="component" value="Chromosome"/>
</dbReference>
<dbReference type="Pfam" id="PF00528">
    <property type="entry name" value="BPD_transp_1"/>
    <property type="match status" value="1"/>
</dbReference>
<keyword evidence="3" id="KW-1003">Cell membrane</keyword>
<dbReference type="OrthoDB" id="3521657at2"/>
<dbReference type="EMBL" id="CP009313">
    <property type="protein sequence ID" value="AJE39094.1"/>
    <property type="molecule type" value="Genomic_DNA"/>
</dbReference>
<keyword evidence="4 7" id="KW-0812">Transmembrane</keyword>
<reference evidence="10 12" key="3">
    <citation type="submission" date="2017-09" db="EMBL/GenBank/DDBJ databases">
        <title>Streptomyces genome completion.</title>
        <authorList>
            <person name="Lee N."/>
            <person name="Cho B.-K."/>
        </authorList>
    </citation>
    <scope>NUCLEOTIDE SEQUENCE [LARGE SCALE GENOMIC DNA]</scope>
    <source>
        <strain evidence="10 12">ATCC 14899</strain>
    </source>
</reference>
<dbReference type="InterPro" id="IPR000515">
    <property type="entry name" value="MetI-like"/>
</dbReference>
<evidence type="ECO:0000313" key="9">
    <source>
        <dbReference type="EMBL" id="AJE39094.1"/>
    </source>
</evidence>
<dbReference type="GO" id="GO:0055085">
    <property type="term" value="P:transmembrane transport"/>
    <property type="evidence" value="ECO:0007669"/>
    <property type="project" value="InterPro"/>
</dbReference>
<dbReference type="InterPro" id="IPR035906">
    <property type="entry name" value="MetI-like_sf"/>
</dbReference>
<evidence type="ECO:0000256" key="2">
    <source>
        <dbReference type="ARBA" id="ARBA00022448"/>
    </source>
</evidence>
<feature type="transmembrane region" description="Helical" evidence="7">
    <location>
        <begin position="103"/>
        <end position="124"/>
    </location>
</feature>
<keyword evidence="11" id="KW-1185">Reference proteome</keyword>
<feature type="transmembrane region" description="Helical" evidence="7">
    <location>
        <begin position="12"/>
        <end position="34"/>
    </location>
</feature>
<dbReference type="HOGENOM" id="CLU_016047_1_2_11"/>
<dbReference type="Proteomes" id="UP000325763">
    <property type="component" value="Chromosome"/>
</dbReference>
<evidence type="ECO:0000259" key="8">
    <source>
        <dbReference type="PROSITE" id="PS50928"/>
    </source>
</evidence>
<feature type="transmembrane region" description="Helical" evidence="7">
    <location>
        <begin position="184"/>
        <end position="205"/>
    </location>
</feature>
<gene>
    <name evidence="10" type="ORF">CP978_03260</name>
    <name evidence="9" type="ORF">SNOD_02865</name>
</gene>
<feature type="transmembrane region" description="Helical" evidence="7">
    <location>
        <begin position="72"/>
        <end position="96"/>
    </location>
</feature>
<evidence type="ECO:0000256" key="6">
    <source>
        <dbReference type="ARBA" id="ARBA00023136"/>
    </source>
</evidence>
<evidence type="ECO:0000256" key="3">
    <source>
        <dbReference type="ARBA" id="ARBA00022475"/>
    </source>
</evidence>
<reference evidence="11" key="1">
    <citation type="submission" date="2014-09" db="EMBL/GenBank/DDBJ databases">
        <title>Sequence of the Streptomyces nodosus genome.</title>
        <authorList>
            <person name="Sweeney P."/>
            <person name="Stephens N."/>
            <person name="Murphy C."/>
            <person name="Caffrey P."/>
        </authorList>
    </citation>
    <scope>NUCLEOTIDE SEQUENCE [LARGE SCALE GENOMIC DNA]</scope>
    <source>
        <strain evidence="11">ATCC 14899</strain>
    </source>
</reference>
<name>A0A0B5D7I0_9ACTN</name>
<evidence type="ECO:0000313" key="10">
    <source>
        <dbReference type="EMBL" id="QEV37687.1"/>
    </source>
</evidence>
<reference evidence="9 11" key="2">
    <citation type="journal article" date="2016" name="Appl. Microbiol. Biotechnol.">
        <title>Exploiting the genome sequence of Streptomyces nodosus for enhanced antibiotic production.</title>
        <authorList>
            <person name="Sweeney P."/>
            <person name="Murphy C.D."/>
            <person name="Caffrey P."/>
        </authorList>
    </citation>
    <scope>NUCLEOTIDE SEQUENCE [LARGE SCALE GENOMIC DNA]</scope>
    <source>
        <strain evidence="9 11">ATCC 14899</strain>
    </source>
</reference>
<accession>A0A0B5D7I0</accession>
<dbReference type="PANTHER" id="PTHR43744:SF8">
    <property type="entry name" value="SN-GLYCEROL-3-PHOSPHATE TRANSPORT SYSTEM PERMEASE PROTEIN UGPE"/>
    <property type="match status" value="1"/>
</dbReference>